<dbReference type="AlphaFoldDB" id="A0A448XF33"/>
<proteinExistence type="predicted"/>
<accession>A0A448XF33</accession>
<gene>
    <name evidence="1" type="ORF">PXEA_LOCUS28617</name>
</gene>
<name>A0A448XF33_9PLAT</name>
<protein>
    <submittedName>
        <fullName evidence="1">Uncharacterized protein</fullName>
    </submittedName>
</protein>
<keyword evidence="2" id="KW-1185">Reference proteome</keyword>
<evidence type="ECO:0000313" key="2">
    <source>
        <dbReference type="Proteomes" id="UP000784294"/>
    </source>
</evidence>
<evidence type="ECO:0000313" key="1">
    <source>
        <dbReference type="EMBL" id="VEL35177.1"/>
    </source>
</evidence>
<dbReference type="Proteomes" id="UP000784294">
    <property type="component" value="Unassembled WGS sequence"/>
</dbReference>
<comment type="caution">
    <text evidence="1">The sequence shown here is derived from an EMBL/GenBank/DDBJ whole genome shotgun (WGS) entry which is preliminary data.</text>
</comment>
<sequence length="52" mass="6189">MGFFLMHYFGTCERNLVVECFRNTGSIIKVMSWPMTFHTVFHRKIVETSFVI</sequence>
<reference evidence="1" key="1">
    <citation type="submission" date="2018-11" db="EMBL/GenBank/DDBJ databases">
        <authorList>
            <consortium name="Pathogen Informatics"/>
        </authorList>
    </citation>
    <scope>NUCLEOTIDE SEQUENCE</scope>
</reference>
<dbReference type="EMBL" id="CAAALY010249239">
    <property type="protein sequence ID" value="VEL35177.1"/>
    <property type="molecule type" value="Genomic_DNA"/>
</dbReference>
<organism evidence="1 2">
    <name type="scientific">Protopolystoma xenopodis</name>
    <dbReference type="NCBI Taxonomy" id="117903"/>
    <lineage>
        <taxon>Eukaryota</taxon>
        <taxon>Metazoa</taxon>
        <taxon>Spiralia</taxon>
        <taxon>Lophotrochozoa</taxon>
        <taxon>Platyhelminthes</taxon>
        <taxon>Monogenea</taxon>
        <taxon>Polyopisthocotylea</taxon>
        <taxon>Polystomatidea</taxon>
        <taxon>Polystomatidae</taxon>
        <taxon>Protopolystoma</taxon>
    </lineage>
</organism>